<dbReference type="GO" id="GO:0004333">
    <property type="term" value="F:fumarate hydratase activity"/>
    <property type="evidence" value="ECO:0007669"/>
    <property type="project" value="UniProtKB-EC"/>
</dbReference>
<keyword evidence="6" id="KW-0004">4Fe-4S</keyword>
<dbReference type="GO" id="GO:0006099">
    <property type="term" value="P:tricarboxylic acid cycle"/>
    <property type="evidence" value="ECO:0007669"/>
    <property type="project" value="UniProtKB-KW"/>
</dbReference>
<comment type="similarity">
    <text evidence="3">Belongs to the class-I fumarase family.</text>
</comment>
<comment type="cofactor">
    <cofactor evidence="1">
        <name>[4Fe-4S] cluster</name>
        <dbReference type="ChEBI" id="CHEBI:49883"/>
    </cofactor>
</comment>
<evidence type="ECO:0000256" key="5">
    <source>
        <dbReference type="ARBA" id="ARBA00012921"/>
    </source>
</evidence>
<evidence type="ECO:0000259" key="13">
    <source>
        <dbReference type="Pfam" id="PF05683"/>
    </source>
</evidence>
<keyword evidence="7" id="KW-0816">Tricarboxylic acid cycle</keyword>
<organism evidence="14">
    <name type="scientific">termite gut metagenome</name>
    <dbReference type="NCBI Taxonomy" id="433724"/>
    <lineage>
        <taxon>unclassified sequences</taxon>
        <taxon>metagenomes</taxon>
        <taxon>organismal metagenomes</taxon>
    </lineage>
</organism>
<name>A0A5J4R482_9ZZZZ</name>
<dbReference type="InterPro" id="IPR004647">
    <property type="entry name" value="Fe-S_hydro-lyase_TtdB-typ_cat"/>
</dbReference>
<comment type="caution">
    <text evidence="14">The sequence shown here is derived from an EMBL/GenBank/DDBJ whole genome shotgun (WGS) entry which is preliminary data.</text>
</comment>
<evidence type="ECO:0000256" key="2">
    <source>
        <dbReference type="ARBA" id="ARBA00004859"/>
    </source>
</evidence>
<keyword evidence="8" id="KW-0479">Metal-binding</keyword>
<evidence type="ECO:0000256" key="6">
    <source>
        <dbReference type="ARBA" id="ARBA00022485"/>
    </source>
</evidence>
<dbReference type="GO" id="GO:0046872">
    <property type="term" value="F:metal ion binding"/>
    <property type="evidence" value="ECO:0007669"/>
    <property type="project" value="UniProtKB-KW"/>
</dbReference>
<dbReference type="PIRSF" id="PIRSF001394">
    <property type="entry name" value="Fe_dep_fumar_hy"/>
    <property type="match status" value="1"/>
</dbReference>
<keyword evidence="10" id="KW-0411">Iron-sulfur</keyword>
<comment type="pathway">
    <text evidence="2">Carbohydrate metabolism; tricarboxylic acid cycle; (S)-malate from fumarate: step 1/1.</text>
</comment>
<dbReference type="GO" id="GO:0051539">
    <property type="term" value="F:4 iron, 4 sulfur cluster binding"/>
    <property type="evidence" value="ECO:0007669"/>
    <property type="project" value="UniProtKB-KW"/>
</dbReference>
<dbReference type="AlphaFoldDB" id="A0A5J4R482"/>
<keyword evidence="9" id="KW-0408">Iron</keyword>
<dbReference type="InterPro" id="IPR004646">
    <property type="entry name" value="Fe-S_hydro-lyase_TtdA-typ_cat"/>
</dbReference>
<keyword evidence="11 14" id="KW-0456">Lyase</keyword>
<dbReference type="PROSITE" id="PS00163">
    <property type="entry name" value="FUMARATE_LYASES"/>
    <property type="match status" value="1"/>
</dbReference>
<comment type="subunit">
    <text evidence="4">Homodimer.</text>
</comment>
<dbReference type="InterPro" id="IPR051208">
    <property type="entry name" value="Class-I_Fumarase/Tartrate_DH"/>
</dbReference>
<protein>
    <recommendedName>
        <fullName evidence="5">fumarate hydratase</fullName>
        <ecNumber evidence="5">4.2.1.2</ecNumber>
    </recommendedName>
</protein>
<dbReference type="NCBIfam" id="TIGR00723">
    <property type="entry name" value="ttdB_fumA_fumB"/>
    <property type="match status" value="1"/>
</dbReference>
<dbReference type="Gene3D" id="3.20.130.10">
    <property type="entry name" value="Fe-S hydro-lyase, tartrate dehydratase beta-type, catalytic domain"/>
    <property type="match status" value="1"/>
</dbReference>
<gene>
    <name evidence="14" type="ORF">EZS27_022180</name>
</gene>
<evidence type="ECO:0000256" key="1">
    <source>
        <dbReference type="ARBA" id="ARBA00001966"/>
    </source>
</evidence>
<dbReference type="PANTHER" id="PTHR30389:SF0">
    <property type="entry name" value="FUMARATE HYDRATASE CLASS I, AEROBIC"/>
    <property type="match status" value="1"/>
</dbReference>
<evidence type="ECO:0000256" key="11">
    <source>
        <dbReference type="ARBA" id="ARBA00023239"/>
    </source>
</evidence>
<accession>A0A5J4R482</accession>
<evidence type="ECO:0000259" key="12">
    <source>
        <dbReference type="Pfam" id="PF05681"/>
    </source>
</evidence>
<dbReference type="EMBL" id="SNRY01001724">
    <property type="protein sequence ID" value="KAA6328967.1"/>
    <property type="molecule type" value="Genomic_DNA"/>
</dbReference>
<feature type="domain" description="Fe-S hydro-lyase tartrate dehydratase alpha-type catalytic" evidence="12">
    <location>
        <begin position="51"/>
        <end position="326"/>
    </location>
</feature>
<dbReference type="GO" id="GO:0042803">
    <property type="term" value="F:protein homodimerization activity"/>
    <property type="evidence" value="ECO:0007669"/>
    <property type="project" value="UniProtKB-ARBA"/>
</dbReference>
<evidence type="ECO:0000256" key="9">
    <source>
        <dbReference type="ARBA" id="ARBA00023004"/>
    </source>
</evidence>
<evidence type="ECO:0000256" key="8">
    <source>
        <dbReference type="ARBA" id="ARBA00022723"/>
    </source>
</evidence>
<dbReference type="InterPro" id="IPR020557">
    <property type="entry name" value="Fumarate_lyase_CS"/>
</dbReference>
<dbReference type="SUPFAM" id="SSF117457">
    <property type="entry name" value="FumA C-terminal domain-like"/>
    <property type="match status" value="1"/>
</dbReference>
<dbReference type="FunFam" id="3.20.130.10:FF:000001">
    <property type="entry name" value="Fumarate hydratase class I"/>
    <property type="match status" value="1"/>
</dbReference>
<dbReference type="NCBIfam" id="TIGR00722">
    <property type="entry name" value="ttdA_fumA_fumB"/>
    <property type="match status" value="1"/>
</dbReference>
<evidence type="ECO:0000313" key="14">
    <source>
        <dbReference type="EMBL" id="KAA6328967.1"/>
    </source>
</evidence>
<evidence type="ECO:0000256" key="10">
    <source>
        <dbReference type="ARBA" id="ARBA00023014"/>
    </source>
</evidence>
<dbReference type="Pfam" id="PF05683">
    <property type="entry name" value="Fumerase_C"/>
    <property type="match status" value="1"/>
</dbReference>
<dbReference type="InterPro" id="IPR011167">
    <property type="entry name" value="Fe_dep_fumarate_hydratase"/>
</dbReference>
<proteinExistence type="inferred from homology"/>
<evidence type="ECO:0000256" key="4">
    <source>
        <dbReference type="ARBA" id="ARBA00011738"/>
    </source>
</evidence>
<dbReference type="EC" id="4.2.1.2" evidence="5"/>
<evidence type="ECO:0000256" key="7">
    <source>
        <dbReference type="ARBA" id="ARBA00022532"/>
    </source>
</evidence>
<sequence>MATPLFKYQPPFPTGKDTTEYYLLTKDYVSTGEFEGREILKVEAEGLTAMANTAFRDVAFLLRPEHQKQVAQILSDPEASENDKYVALTFLRNAEVSAKGLLPFCQDTGTAIIAGKKGQRVWTDGCDEEALSKGVYKTYTEENLRYSQNVPLDMYREKNTGCNLPAQIDLYVVEGGEYKFLCIAKGGGSANKTYLYQETKALLTREKLVPFLVEKMKTLGTAACPPYHIAFVIGGTSAELNLKTVKLASAKYYDTLPTEGNDGGQAFRDIELEKQVLQEAQRIGLGAQFGGKHFAHDIRIVRLPRHGASCPVGLGVSCSADRNIKCKINKEGIWIEKLEDNPGKYIPEELRRAGEGNAVKIDLNRPMVEVLKELTKYPVSTRLSLSGTIIVGRDIAHAKLKERIDSGEGLPQYVKDHPIYYAGPAKTPKGMPSGSFGPTTAGRMDSYVNLLQDHGGSMIMIAKGNRSQEVTDTCKKHGGFYLGSIGGPAAILAQNNIKKVECLEYPELGMEAIWKIEVTDFPAFILVDDKGNDFFKQLKR</sequence>
<dbReference type="Pfam" id="PF05681">
    <property type="entry name" value="Fumerase"/>
    <property type="match status" value="1"/>
</dbReference>
<evidence type="ECO:0000256" key="3">
    <source>
        <dbReference type="ARBA" id="ARBA00008876"/>
    </source>
</evidence>
<dbReference type="InterPro" id="IPR036660">
    <property type="entry name" value="Fe-S_hydroAse_TtdB_cat_sf"/>
</dbReference>
<feature type="domain" description="Fe-S hydro-lyase tartrate dehydratase beta-type catalytic" evidence="13">
    <location>
        <begin position="332"/>
        <end position="537"/>
    </location>
</feature>
<dbReference type="PANTHER" id="PTHR30389">
    <property type="entry name" value="FUMARATE HYDRATASE-RELATED"/>
    <property type="match status" value="1"/>
</dbReference>
<reference evidence="14" key="1">
    <citation type="submission" date="2019-03" db="EMBL/GenBank/DDBJ databases">
        <title>Single cell metagenomics reveals metabolic interactions within the superorganism composed of flagellate Streblomastix strix and complex community of Bacteroidetes bacteria on its surface.</title>
        <authorList>
            <person name="Treitli S.C."/>
            <person name="Kolisko M."/>
            <person name="Husnik F."/>
            <person name="Keeling P."/>
            <person name="Hampl V."/>
        </authorList>
    </citation>
    <scope>NUCLEOTIDE SEQUENCE</scope>
    <source>
        <strain evidence="14">STM</strain>
    </source>
</reference>